<organism evidence="2 3">
    <name type="scientific">Ruthenibacterium intestinale</name>
    <dbReference type="NCBI Taxonomy" id="3133163"/>
    <lineage>
        <taxon>Bacteria</taxon>
        <taxon>Bacillati</taxon>
        <taxon>Bacillota</taxon>
        <taxon>Clostridia</taxon>
        <taxon>Eubacteriales</taxon>
        <taxon>Oscillospiraceae</taxon>
        <taxon>Ruthenibacterium</taxon>
    </lineage>
</organism>
<dbReference type="Proteomes" id="UP001477672">
    <property type="component" value="Unassembled WGS sequence"/>
</dbReference>
<evidence type="ECO:0008006" key="4">
    <source>
        <dbReference type="Google" id="ProtNLM"/>
    </source>
</evidence>
<evidence type="ECO:0000256" key="1">
    <source>
        <dbReference type="SAM" id="MobiDB-lite"/>
    </source>
</evidence>
<dbReference type="SUPFAM" id="SSF51126">
    <property type="entry name" value="Pectin lyase-like"/>
    <property type="match status" value="1"/>
</dbReference>
<name>A0ABV1GH42_9FIRM</name>
<comment type="caution">
    <text evidence="2">The sequence shown here is derived from an EMBL/GenBank/DDBJ whole genome shotgun (WGS) entry which is preliminary data.</text>
</comment>
<feature type="region of interest" description="Disordered" evidence="1">
    <location>
        <begin position="201"/>
        <end position="222"/>
    </location>
</feature>
<accession>A0ABV1GH42</accession>
<reference evidence="2 3" key="1">
    <citation type="submission" date="2024-03" db="EMBL/GenBank/DDBJ databases">
        <title>Human intestinal bacterial collection.</title>
        <authorList>
            <person name="Pauvert C."/>
            <person name="Hitch T.C.A."/>
            <person name="Clavel T."/>
        </authorList>
    </citation>
    <scope>NUCLEOTIDE SEQUENCE [LARGE SCALE GENOMIC DNA]</scope>
    <source>
        <strain evidence="2 3">CLA-JM-H11</strain>
    </source>
</reference>
<gene>
    <name evidence="2" type="ORF">WMO24_12125</name>
</gene>
<evidence type="ECO:0000313" key="2">
    <source>
        <dbReference type="EMBL" id="MEQ2521169.1"/>
    </source>
</evidence>
<sequence length="320" mass="36427">MAWKSGRIYSQDKRQHYLRSEKTMNIDFQQAKQQAISHVSTNREFWKDAALMNQVLYLNAKVDIGANVVCENCEIRITPRAYVDIWQSGSLNLKNCVIKGAEPGEAWRSKDKYGCLIQSSGVLKIENCRVENLTIDSTEQWAVNSTGRVKLEKVDFCDCVGNFFRSDINFLAAEVKTENFAGQFFSSPEDPLKRLLGSRIEEEDDDDKIGDEIDDEDELDDAGEEDKERECAAFAFCDFSFAPRKKHHFSVPPFIKVTDLNIILHCNFTAQGDSDQWDSCCLFLAISDTDSCEFNDCVKILSKHSTFKNCSFENSTLCQD</sequence>
<evidence type="ECO:0000313" key="3">
    <source>
        <dbReference type="Proteomes" id="UP001477672"/>
    </source>
</evidence>
<protein>
    <recommendedName>
        <fullName evidence="4">Right handed beta helix domain-containing protein</fullName>
    </recommendedName>
</protein>
<dbReference type="EMBL" id="JBBMFA010000101">
    <property type="protein sequence ID" value="MEQ2521169.1"/>
    <property type="molecule type" value="Genomic_DNA"/>
</dbReference>
<dbReference type="InterPro" id="IPR011050">
    <property type="entry name" value="Pectin_lyase_fold/virulence"/>
</dbReference>
<keyword evidence="3" id="KW-1185">Reference proteome</keyword>
<proteinExistence type="predicted"/>